<comment type="caution">
    <text evidence="1">The sequence shown here is derived from an EMBL/GenBank/DDBJ whole genome shotgun (WGS) entry which is preliminary data.</text>
</comment>
<accession>A0A9D4DNJ6</accession>
<gene>
    <name evidence="1" type="ORF">DPMN_187185</name>
</gene>
<dbReference type="EMBL" id="JAIWYP010000010">
    <property type="protein sequence ID" value="KAH3752564.1"/>
    <property type="molecule type" value="Genomic_DNA"/>
</dbReference>
<protein>
    <submittedName>
        <fullName evidence="1">Uncharacterized protein</fullName>
    </submittedName>
</protein>
<dbReference type="AlphaFoldDB" id="A0A9D4DNJ6"/>
<name>A0A9D4DNJ6_DREPO</name>
<reference evidence="1" key="1">
    <citation type="journal article" date="2019" name="bioRxiv">
        <title>The Genome of the Zebra Mussel, Dreissena polymorpha: A Resource for Invasive Species Research.</title>
        <authorList>
            <person name="McCartney M.A."/>
            <person name="Auch B."/>
            <person name="Kono T."/>
            <person name="Mallez S."/>
            <person name="Zhang Y."/>
            <person name="Obille A."/>
            <person name="Becker A."/>
            <person name="Abrahante J.E."/>
            <person name="Garbe J."/>
            <person name="Badalamenti J.P."/>
            <person name="Herman A."/>
            <person name="Mangelson H."/>
            <person name="Liachko I."/>
            <person name="Sullivan S."/>
            <person name="Sone E.D."/>
            <person name="Koren S."/>
            <person name="Silverstein K.A.T."/>
            <person name="Beckman K.B."/>
            <person name="Gohl D.M."/>
        </authorList>
    </citation>
    <scope>NUCLEOTIDE SEQUENCE</scope>
    <source>
        <strain evidence="1">Duluth1</strain>
        <tissue evidence="1">Whole animal</tissue>
    </source>
</reference>
<evidence type="ECO:0000313" key="2">
    <source>
        <dbReference type="Proteomes" id="UP000828390"/>
    </source>
</evidence>
<organism evidence="1 2">
    <name type="scientific">Dreissena polymorpha</name>
    <name type="common">Zebra mussel</name>
    <name type="synonym">Mytilus polymorpha</name>
    <dbReference type="NCBI Taxonomy" id="45954"/>
    <lineage>
        <taxon>Eukaryota</taxon>
        <taxon>Metazoa</taxon>
        <taxon>Spiralia</taxon>
        <taxon>Lophotrochozoa</taxon>
        <taxon>Mollusca</taxon>
        <taxon>Bivalvia</taxon>
        <taxon>Autobranchia</taxon>
        <taxon>Heteroconchia</taxon>
        <taxon>Euheterodonta</taxon>
        <taxon>Imparidentia</taxon>
        <taxon>Neoheterodontei</taxon>
        <taxon>Myida</taxon>
        <taxon>Dreissenoidea</taxon>
        <taxon>Dreissenidae</taxon>
        <taxon>Dreissena</taxon>
    </lineage>
</organism>
<dbReference type="Proteomes" id="UP000828390">
    <property type="component" value="Unassembled WGS sequence"/>
</dbReference>
<evidence type="ECO:0000313" key="1">
    <source>
        <dbReference type="EMBL" id="KAH3752564.1"/>
    </source>
</evidence>
<proteinExistence type="predicted"/>
<sequence>MTNTCTNNPLLLPGNAAVGPADIRRQRKNSTSINIVNTAATLTEMKENLD</sequence>
<keyword evidence="2" id="KW-1185">Reference proteome</keyword>
<reference evidence="1" key="2">
    <citation type="submission" date="2020-11" db="EMBL/GenBank/DDBJ databases">
        <authorList>
            <person name="McCartney M.A."/>
            <person name="Auch B."/>
            <person name="Kono T."/>
            <person name="Mallez S."/>
            <person name="Becker A."/>
            <person name="Gohl D.M."/>
            <person name="Silverstein K.A.T."/>
            <person name="Koren S."/>
            <person name="Bechman K.B."/>
            <person name="Herman A."/>
            <person name="Abrahante J.E."/>
            <person name="Garbe J."/>
        </authorList>
    </citation>
    <scope>NUCLEOTIDE SEQUENCE</scope>
    <source>
        <strain evidence="1">Duluth1</strain>
        <tissue evidence="1">Whole animal</tissue>
    </source>
</reference>